<organism evidence="1 2">
    <name type="scientific">Cyprinus carpio</name>
    <name type="common">Common carp</name>
    <dbReference type="NCBI Taxonomy" id="7962"/>
    <lineage>
        <taxon>Eukaryota</taxon>
        <taxon>Metazoa</taxon>
        <taxon>Chordata</taxon>
        <taxon>Craniata</taxon>
        <taxon>Vertebrata</taxon>
        <taxon>Euteleostomi</taxon>
        <taxon>Actinopterygii</taxon>
        <taxon>Neopterygii</taxon>
        <taxon>Teleostei</taxon>
        <taxon>Ostariophysi</taxon>
        <taxon>Cypriniformes</taxon>
        <taxon>Cyprinidae</taxon>
        <taxon>Cyprininae</taxon>
        <taxon>Cyprinus</taxon>
    </lineage>
</organism>
<accession>A0A8C1LMZ0</accession>
<dbReference type="Proteomes" id="UP000694427">
    <property type="component" value="Unplaced"/>
</dbReference>
<reference evidence="1" key="1">
    <citation type="submission" date="2025-08" db="UniProtKB">
        <authorList>
            <consortium name="Ensembl"/>
        </authorList>
    </citation>
    <scope>IDENTIFICATION</scope>
</reference>
<name>A0A8C1LMZ0_CYPCA</name>
<protein>
    <submittedName>
        <fullName evidence="1">Uncharacterized protein</fullName>
    </submittedName>
</protein>
<sequence>MVFQVLINFNDKKNKPLEVADSQEKFNNTTVLELKKKFREKIPGAPGRLNIYYFRERKEILYKLCCYFSTV</sequence>
<evidence type="ECO:0000313" key="2">
    <source>
        <dbReference type="Proteomes" id="UP000694427"/>
    </source>
</evidence>
<dbReference type="Ensembl" id="ENSCCRT00010071744.1">
    <property type="protein sequence ID" value="ENSCCRP00010065223.1"/>
    <property type="gene ID" value="ENSCCRG00010027927.1"/>
</dbReference>
<keyword evidence="2" id="KW-1185">Reference proteome</keyword>
<reference evidence="1" key="2">
    <citation type="submission" date="2025-09" db="UniProtKB">
        <authorList>
            <consortium name="Ensembl"/>
        </authorList>
    </citation>
    <scope>IDENTIFICATION</scope>
</reference>
<evidence type="ECO:0000313" key="1">
    <source>
        <dbReference type="Ensembl" id="ENSCCRP00010065223.1"/>
    </source>
</evidence>
<proteinExistence type="predicted"/>
<dbReference type="AlphaFoldDB" id="A0A8C1LMZ0"/>